<feature type="compositionally biased region" description="Basic and acidic residues" evidence="1">
    <location>
        <begin position="161"/>
        <end position="176"/>
    </location>
</feature>
<feature type="compositionally biased region" description="Acidic residues" evidence="1">
    <location>
        <begin position="137"/>
        <end position="154"/>
    </location>
</feature>
<feature type="compositionally biased region" description="Low complexity" evidence="1">
    <location>
        <begin position="70"/>
        <end position="82"/>
    </location>
</feature>
<evidence type="ECO:0000313" key="2">
    <source>
        <dbReference type="EMBL" id="KAK8229238.1"/>
    </source>
</evidence>
<reference evidence="2 3" key="1">
    <citation type="submission" date="2024-04" db="EMBL/GenBank/DDBJ databases">
        <title>Phyllosticta paracitricarpa is synonymous to the EU quarantine fungus P. citricarpa based on phylogenomic analyses.</title>
        <authorList>
            <consortium name="Lawrence Berkeley National Laboratory"/>
            <person name="Van Ingen-Buijs V.A."/>
            <person name="Van Westerhoven A.C."/>
            <person name="Haridas S."/>
            <person name="Skiadas P."/>
            <person name="Martin F."/>
            <person name="Groenewald J.Z."/>
            <person name="Crous P.W."/>
            <person name="Seidl M.F."/>
        </authorList>
    </citation>
    <scope>NUCLEOTIDE SEQUENCE [LARGE SCALE GENOMIC DNA]</scope>
    <source>
        <strain evidence="2 3">CBS 123374</strain>
    </source>
</reference>
<feature type="region of interest" description="Disordered" evidence="1">
    <location>
        <begin position="63"/>
        <end position="86"/>
    </location>
</feature>
<gene>
    <name evidence="2" type="ORF">HDK90DRAFT_468708</name>
</gene>
<dbReference type="EMBL" id="JBBWRZ010000009">
    <property type="protein sequence ID" value="KAK8229238.1"/>
    <property type="molecule type" value="Genomic_DNA"/>
</dbReference>
<organism evidence="2 3">
    <name type="scientific">Phyllosticta capitalensis</name>
    <dbReference type="NCBI Taxonomy" id="121624"/>
    <lineage>
        <taxon>Eukaryota</taxon>
        <taxon>Fungi</taxon>
        <taxon>Dikarya</taxon>
        <taxon>Ascomycota</taxon>
        <taxon>Pezizomycotina</taxon>
        <taxon>Dothideomycetes</taxon>
        <taxon>Dothideomycetes incertae sedis</taxon>
        <taxon>Botryosphaeriales</taxon>
        <taxon>Phyllostictaceae</taxon>
        <taxon>Phyllosticta</taxon>
    </lineage>
</organism>
<evidence type="ECO:0000313" key="3">
    <source>
        <dbReference type="Proteomes" id="UP001492380"/>
    </source>
</evidence>
<sequence>MTSTGKAEFLSWEGLEEREWQEIHRHIRRIEELDAEIKAKEQARRSSKALRKELSEATAQLQRIGREWGARPFPSSASRPPSMSNKTTRSIRALYRIACEGLVNPNIARDDSFLARLLHEKERLMGTTGSQTKEENAQDAEEFDEEKEDREDMEQVYAEGMHSEILQRQDSNEHAAEAALAEFSPPPEFWEVEKEDEAQLDEEPAVKYSQFKLDETEPDVDLSMLQSRISKFAL</sequence>
<dbReference type="Proteomes" id="UP001492380">
    <property type="component" value="Unassembled WGS sequence"/>
</dbReference>
<evidence type="ECO:0000256" key="1">
    <source>
        <dbReference type="SAM" id="MobiDB-lite"/>
    </source>
</evidence>
<keyword evidence="3" id="KW-1185">Reference proteome</keyword>
<accession>A0ABR1YGS3</accession>
<protein>
    <submittedName>
        <fullName evidence="2">Uncharacterized protein</fullName>
    </submittedName>
</protein>
<feature type="region of interest" description="Disordered" evidence="1">
    <location>
        <begin position="125"/>
        <end position="188"/>
    </location>
</feature>
<comment type="caution">
    <text evidence="2">The sequence shown here is derived from an EMBL/GenBank/DDBJ whole genome shotgun (WGS) entry which is preliminary data.</text>
</comment>
<proteinExistence type="predicted"/>
<name>A0ABR1YGS3_9PEZI</name>